<evidence type="ECO:0000313" key="3">
    <source>
        <dbReference type="Proteomes" id="UP000308528"/>
    </source>
</evidence>
<keyword evidence="1" id="KW-0472">Membrane</keyword>
<keyword evidence="1" id="KW-1133">Transmembrane helix</keyword>
<gene>
    <name evidence="2" type="ORF">E4021_06300</name>
</gene>
<evidence type="ECO:0008006" key="4">
    <source>
        <dbReference type="Google" id="ProtNLM"/>
    </source>
</evidence>
<protein>
    <recommendedName>
        <fullName evidence="4">DUF748 domain-containing protein</fullName>
    </recommendedName>
</protein>
<proteinExistence type="predicted"/>
<dbReference type="Proteomes" id="UP000308528">
    <property type="component" value="Unassembled WGS sequence"/>
</dbReference>
<name>A0A4S4NKN9_9BACT</name>
<feature type="transmembrane region" description="Helical" evidence="1">
    <location>
        <begin position="12"/>
        <end position="29"/>
    </location>
</feature>
<comment type="caution">
    <text evidence="2">The sequence shown here is derived from an EMBL/GenBank/DDBJ whole genome shotgun (WGS) entry which is preliminary data.</text>
</comment>
<reference evidence="2 3" key="1">
    <citation type="submission" date="2019-04" db="EMBL/GenBank/DDBJ databases">
        <title>Lewinella litorea sp. nov., isolated from a marine sand.</title>
        <authorList>
            <person name="Yoon J.-H."/>
        </authorList>
    </citation>
    <scope>NUCLEOTIDE SEQUENCE [LARGE SCALE GENOMIC DNA]</scope>
    <source>
        <strain evidence="2 3">HSMS-39</strain>
    </source>
</reference>
<evidence type="ECO:0000256" key="1">
    <source>
        <dbReference type="SAM" id="Phobius"/>
    </source>
</evidence>
<dbReference type="RefSeq" id="WP_136457512.1">
    <property type="nucleotide sequence ID" value="NZ_SRSF01000002.1"/>
</dbReference>
<organism evidence="2 3">
    <name type="scientific">Neolewinella litorea</name>
    <dbReference type="NCBI Taxonomy" id="2562452"/>
    <lineage>
        <taxon>Bacteria</taxon>
        <taxon>Pseudomonadati</taxon>
        <taxon>Bacteroidota</taxon>
        <taxon>Saprospiria</taxon>
        <taxon>Saprospirales</taxon>
        <taxon>Lewinellaceae</taxon>
        <taxon>Neolewinella</taxon>
    </lineage>
</organism>
<dbReference type="OrthoDB" id="1412480at2"/>
<evidence type="ECO:0000313" key="2">
    <source>
        <dbReference type="EMBL" id="THH40342.1"/>
    </source>
</evidence>
<accession>A0A4S4NKN9</accession>
<dbReference type="AlphaFoldDB" id="A0A4S4NKN9"/>
<sequence length="839" mass="92010">MANELPRFRWWYLLLLLPVFLYLGARWYVGHRIDQLIDRANTDGNSLVVREYGFGFFPIHLSAEGVSFQQDRANFSAHGSLSELYLGGLHLFSLFGSDPIELERIRLQGLDAELVRTGSSSGDSSSFALEVLEIELDSTFLTLADQTSGKQLTLTDFALSLQAFHLPFQPTQLRSLRMTADSVAYFDEPGATRITASGIGYDTGREAINLAQLQFRRGDSTDVWADDLTFTGLNTDDIDGAFTLDSVRIARLGGGARVPGGSKTPADSTSSGTAVRIRQLSLPSIDLQVAGDFGRASLRGSVEAEALAYQDTFSLDHLQLDGDSLTYTGSGALEVVARNLNLQQQALYFPLSPDRMGATDLSVPHFTVTRDGQTVSGNELDYSSQNGELSAAQLQFNGRRIRGTTERLAVTGVDRNALLGTGPVQLAQAVAEGAEVAIYTSDGGRYEVSAPQATLDAITLKGGFAVERVRVENAGFRRYGSDGQRDMVGTGIYVDQRDISSPIKPDRFGASKVRVARLTMYSGELPLEYRYVNAAYDSRAGELTLDSLVRHNQLSPDEMFRQKIAKSWLAFGFDGLRLRGIRHDALVRGKLIYVDSLNAKDFRLRVVEDLSLDLPGNANRPMPIEALRKIGPRIVLNGARFSSTDIAYGIVDSLLDPKTIHFNDGTVLLQNLDTEVSDTDSVQVSMDATFERGTPLHAEFRLSRDAVARGYSAQGELGTYDLSKVNPLMRVAADAIIEKGVIEKLTYHSQMDGDTITGDMMLLYRDLDLKVVGSGAWIKNLLSGVVIKNDNSLGEDFRQGRIYHVHTPDRSFFNSYWKGLVSGMKSSAMSDIALPEELD</sequence>
<keyword evidence="1" id="KW-0812">Transmembrane</keyword>
<dbReference type="EMBL" id="SRSF01000002">
    <property type="protein sequence ID" value="THH40342.1"/>
    <property type="molecule type" value="Genomic_DNA"/>
</dbReference>
<keyword evidence="3" id="KW-1185">Reference proteome</keyword>